<dbReference type="SUPFAM" id="SSF51101">
    <property type="entry name" value="Mannose-binding lectins"/>
    <property type="match status" value="1"/>
</dbReference>
<evidence type="ECO:0000256" key="3">
    <source>
        <dbReference type="SAM" id="MobiDB-lite"/>
    </source>
</evidence>
<dbReference type="GeneID" id="116302650"/>
<evidence type="ECO:0000313" key="6">
    <source>
        <dbReference type="RefSeq" id="XP_031567854.1"/>
    </source>
</evidence>
<dbReference type="CDD" id="cd14733">
    <property type="entry name" value="BACK"/>
    <property type="match status" value="1"/>
</dbReference>
<gene>
    <name evidence="6" type="primary">LOC116302650</name>
</gene>
<accession>A0A6P8IM03</accession>
<dbReference type="Gene3D" id="1.25.40.420">
    <property type="match status" value="1"/>
</dbReference>
<sequence>MAACADETEKSPSKNPPIRVISLPDAKEKVVEDKKHSSAILLGLHQNYKDEKFCDVTLVFGDKEIKAHKVVLASSSRYFEAMFSSNFIDGSQQKLEIPLFDSKIGTALIDYAYTGKVEITADNVVEILAGANFLQGFDFVEKSCCDYLKFHMSDENALQILQVADQFHQSKLKDHIKKYCFLRFSTFAENKAFLNIPFKLLKEVLSDDHLLVEKNGVVYLGRRQEEYLLEKVLEYIKHNEEVNEKAEQLLKCIHLPLLKNKKLHALKSNDVLQSTECKALIDEALLLKKEKTSKSAQLQEEETDELSQKDWTKPRPCGEYQLWRGRCLANGEQVNDEAVAFSDKEKINVHSDYVTGMDLWIRSWDGRPVIGGMKIYYSNGESCMHGDEKGSTKEEFRLDTDERIIKLDSQSGYMIDCVTFFTNKERKLGPHGGSGGGYRQENPPNYHGYLVCVEGNVVKSQGSLGITKLQFLWRFFRTHDQSHVPDYIEAYYDEFDEDDYDDFYDDYEDYDDYEGYDFEDDYDIEDENFYDYDPTPDDDFWP</sequence>
<dbReference type="PANTHER" id="PTHR45632">
    <property type="entry name" value="LD33804P"/>
    <property type="match status" value="1"/>
</dbReference>
<dbReference type="OrthoDB" id="6357972at2759"/>
<reference evidence="6" key="1">
    <citation type="submission" date="2025-08" db="UniProtKB">
        <authorList>
            <consortium name="RefSeq"/>
        </authorList>
    </citation>
    <scope>IDENTIFICATION</scope>
    <source>
        <tissue evidence="6">Tentacle</tissue>
    </source>
</reference>
<evidence type="ECO:0000313" key="5">
    <source>
        <dbReference type="Proteomes" id="UP000515163"/>
    </source>
</evidence>
<protein>
    <submittedName>
        <fullName evidence="6">Actin-binding protein IPP-like</fullName>
    </submittedName>
</protein>
<dbReference type="InterPro" id="IPR011705">
    <property type="entry name" value="BACK"/>
</dbReference>
<evidence type="ECO:0000256" key="1">
    <source>
        <dbReference type="ARBA" id="ARBA00022441"/>
    </source>
</evidence>
<dbReference type="InParanoid" id="A0A6P8IM03"/>
<dbReference type="Gene3D" id="2.100.10.30">
    <property type="entry name" value="Jacalin-like lectin domain"/>
    <property type="match status" value="1"/>
</dbReference>
<dbReference type="PROSITE" id="PS50097">
    <property type="entry name" value="BTB"/>
    <property type="match status" value="1"/>
</dbReference>
<dbReference type="Proteomes" id="UP000515163">
    <property type="component" value="Unplaced"/>
</dbReference>
<dbReference type="Pfam" id="PF07707">
    <property type="entry name" value="BACK"/>
    <property type="match status" value="1"/>
</dbReference>
<dbReference type="PANTHER" id="PTHR45632:SF3">
    <property type="entry name" value="KELCH-LIKE PROTEIN 32"/>
    <property type="match status" value="1"/>
</dbReference>
<keyword evidence="2" id="KW-0677">Repeat</keyword>
<dbReference type="InterPro" id="IPR001229">
    <property type="entry name" value="Jacalin-like_lectin_dom"/>
</dbReference>
<keyword evidence="1" id="KW-0880">Kelch repeat</keyword>
<dbReference type="InterPro" id="IPR011333">
    <property type="entry name" value="SKP1/BTB/POZ_sf"/>
</dbReference>
<dbReference type="InterPro" id="IPR000210">
    <property type="entry name" value="BTB/POZ_dom"/>
</dbReference>
<name>A0A6P8IM03_ACTTE</name>
<keyword evidence="5" id="KW-1185">Reference proteome</keyword>
<proteinExistence type="predicted"/>
<organism evidence="5 6">
    <name type="scientific">Actinia tenebrosa</name>
    <name type="common">Australian red waratah sea anemone</name>
    <dbReference type="NCBI Taxonomy" id="6105"/>
    <lineage>
        <taxon>Eukaryota</taxon>
        <taxon>Metazoa</taxon>
        <taxon>Cnidaria</taxon>
        <taxon>Anthozoa</taxon>
        <taxon>Hexacorallia</taxon>
        <taxon>Actiniaria</taxon>
        <taxon>Actiniidae</taxon>
        <taxon>Actinia</taxon>
    </lineage>
</organism>
<dbReference type="SMART" id="SM00225">
    <property type="entry name" value="BTB"/>
    <property type="match status" value="1"/>
</dbReference>
<evidence type="ECO:0000259" key="4">
    <source>
        <dbReference type="PROSITE" id="PS50097"/>
    </source>
</evidence>
<dbReference type="InterPro" id="IPR036404">
    <property type="entry name" value="Jacalin-like_lectin_dom_sf"/>
</dbReference>
<dbReference type="AlphaFoldDB" id="A0A6P8IM03"/>
<evidence type="ECO:0000256" key="2">
    <source>
        <dbReference type="ARBA" id="ARBA00022737"/>
    </source>
</evidence>
<dbReference type="KEGG" id="aten:116302650"/>
<dbReference type="RefSeq" id="XP_031567854.1">
    <property type="nucleotide sequence ID" value="XM_031711994.1"/>
</dbReference>
<dbReference type="Pfam" id="PF00651">
    <property type="entry name" value="BTB"/>
    <property type="match status" value="1"/>
</dbReference>
<dbReference type="SUPFAM" id="SSF54695">
    <property type="entry name" value="POZ domain"/>
    <property type="match status" value="1"/>
</dbReference>
<dbReference type="Gene3D" id="3.30.710.10">
    <property type="entry name" value="Potassium Channel Kv1.1, Chain A"/>
    <property type="match status" value="1"/>
</dbReference>
<dbReference type="SMART" id="SM00875">
    <property type="entry name" value="BACK"/>
    <property type="match status" value="1"/>
</dbReference>
<feature type="domain" description="BTB" evidence="4">
    <location>
        <begin position="54"/>
        <end position="121"/>
    </location>
</feature>
<feature type="region of interest" description="Disordered" evidence="3">
    <location>
        <begin position="514"/>
        <end position="542"/>
    </location>
</feature>
<dbReference type="Pfam" id="PF01419">
    <property type="entry name" value="Jacalin"/>
    <property type="match status" value="1"/>
</dbReference>